<gene>
    <name evidence="1" type="ORF">HNP77_002082</name>
</gene>
<dbReference type="PANTHER" id="PTHR39206">
    <property type="entry name" value="SLL8004 PROTEIN"/>
    <property type="match status" value="1"/>
</dbReference>
<protein>
    <submittedName>
        <fullName evidence="1">Putative ABC-type ATPase</fullName>
    </submittedName>
</protein>
<dbReference type="InterPro" id="IPR027417">
    <property type="entry name" value="P-loop_NTPase"/>
</dbReference>
<name>A0A840SG34_9SPIR</name>
<evidence type="ECO:0000313" key="2">
    <source>
        <dbReference type="Proteomes" id="UP000578697"/>
    </source>
</evidence>
<dbReference type="EMBL" id="JACHFR010000003">
    <property type="protein sequence ID" value="MBB5219700.1"/>
    <property type="molecule type" value="Genomic_DNA"/>
</dbReference>
<keyword evidence="2" id="KW-1185">Reference proteome</keyword>
<proteinExistence type="predicted"/>
<dbReference type="PANTHER" id="PTHR39206:SF1">
    <property type="entry name" value="SLL8004 PROTEIN"/>
    <property type="match status" value="1"/>
</dbReference>
<reference evidence="1 2" key="1">
    <citation type="submission" date="2020-08" db="EMBL/GenBank/DDBJ databases">
        <title>Genomic Encyclopedia of Type Strains, Phase IV (KMG-IV): sequencing the most valuable type-strain genomes for metagenomic binning, comparative biology and taxonomic classification.</title>
        <authorList>
            <person name="Goeker M."/>
        </authorList>
    </citation>
    <scope>NUCLEOTIDE SEQUENCE [LARGE SCALE GENOMIC DNA]</scope>
    <source>
        <strain evidence="1 2">DSM 103679</strain>
    </source>
</reference>
<evidence type="ECO:0000313" key="1">
    <source>
        <dbReference type="EMBL" id="MBB5219700.1"/>
    </source>
</evidence>
<organism evidence="1 2">
    <name type="scientific">Treponema rectale</name>
    <dbReference type="NCBI Taxonomy" id="744512"/>
    <lineage>
        <taxon>Bacteria</taxon>
        <taxon>Pseudomonadati</taxon>
        <taxon>Spirochaetota</taxon>
        <taxon>Spirochaetia</taxon>
        <taxon>Spirochaetales</taxon>
        <taxon>Treponemataceae</taxon>
        <taxon>Treponema</taxon>
    </lineage>
</organism>
<sequence>MLAKENGYFIRCIYVLTCNPDINVSRVESRAANGGHSVPEDKIRSRYGKAIALIPELVKVCDVLHIYDNSTLPFRIFKKRKTECFYWPNDDWSKEKIQQLIGIDLCL</sequence>
<dbReference type="Gene3D" id="3.40.50.300">
    <property type="entry name" value="P-loop containing nucleotide triphosphate hydrolases"/>
    <property type="match status" value="1"/>
</dbReference>
<dbReference type="Proteomes" id="UP000578697">
    <property type="component" value="Unassembled WGS sequence"/>
</dbReference>
<accession>A0A840SG34</accession>
<dbReference type="RefSeq" id="WP_184653114.1">
    <property type="nucleotide sequence ID" value="NZ_JACHFR010000003.1"/>
</dbReference>
<dbReference type="AlphaFoldDB" id="A0A840SG34"/>
<comment type="caution">
    <text evidence="1">The sequence shown here is derived from an EMBL/GenBank/DDBJ whole genome shotgun (WGS) entry which is preliminary data.</text>
</comment>